<proteinExistence type="predicted"/>
<dbReference type="OrthoDB" id="2138456at2759"/>
<organism evidence="2 3">
    <name type="scientific">Neocallimastix californiae</name>
    <dbReference type="NCBI Taxonomy" id="1754190"/>
    <lineage>
        <taxon>Eukaryota</taxon>
        <taxon>Fungi</taxon>
        <taxon>Fungi incertae sedis</taxon>
        <taxon>Chytridiomycota</taxon>
        <taxon>Chytridiomycota incertae sedis</taxon>
        <taxon>Neocallimastigomycetes</taxon>
        <taxon>Neocallimastigales</taxon>
        <taxon>Neocallimastigaceae</taxon>
        <taxon>Neocallimastix</taxon>
    </lineage>
</organism>
<dbReference type="AlphaFoldDB" id="A0A1Y2EWE8"/>
<feature type="region of interest" description="Disordered" evidence="1">
    <location>
        <begin position="104"/>
        <end position="124"/>
    </location>
</feature>
<accession>A0A1Y2EWE8</accession>
<sequence length="392" mass="44647">MSNQKLTNNDGRNSPLVNKISTQHITQSPKSPFRIINSNEQSPFTVEQTINCRLNEPMSPFSTERKNFDKLPQKPNELKGNNLKILTRSQKAPLSDNQVPISPFNIASPNRNNHTGPKTSQSLTSKGNQIFSTQADMPIIPQVDSYNQSNRSSVVTTSAITSASPAFYDIKKELNMSNINFMVSNVRKGQESNIIDKILFDTEYSGLVDQKYENELIRHNSKNYTLYKCFSRSSSGIFSFKGSDFAPNVNSIYYIDVGNEIGTSKLRLNSDRDNKKTQEPTIYQNRSNTSLNSPNNEKDTFSNQTLKSNLVSPKGYDSVQSPKHNDKLISTFIYDNEYLSWRESLIEVLKNSTTETNNYINAYYKNINNEKQIDYMLRMPMELLTLLNTKIK</sequence>
<protein>
    <submittedName>
        <fullName evidence="2">Uncharacterized protein</fullName>
    </submittedName>
</protein>
<evidence type="ECO:0000313" key="3">
    <source>
        <dbReference type="Proteomes" id="UP000193920"/>
    </source>
</evidence>
<dbReference type="Proteomes" id="UP000193920">
    <property type="component" value="Unassembled WGS sequence"/>
</dbReference>
<feature type="compositionally biased region" description="Basic and acidic residues" evidence="1">
    <location>
        <begin position="63"/>
        <end position="72"/>
    </location>
</feature>
<keyword evidence="3" id="KW-1185">Reference proteome</keyword>
<feature type="region of interest" description="Disordered" evidence="1">
    <location>
        <begin position="268"/>
        <end position="322"/>
    </location>
</feature>
<feature type="compositionally biased region" description="Polar residues" evidence="1">
    <location>
        <begin position="279"/>
        <end position="311"/>
    </location>
</feature>
<feature type="region of interest" description="Disordered" evidence="1">
    <location>
        <begin position="56"/>
        <end position="78"/>
    </location>
</feature>
<evidence type="ECO:0000256" key="1">
    <source>
        <dbReference type="SAM" id="MobiDB-lite"/>
    </source>
</evidence>
<reference evidence="2 3" key="1">
    <citation type="submission" date="2016-08" db="EMBL/GenBank/DDBJ databases">
        <title>A Parts List for Fungal Cellulosomes Revealed by Comparative Genomics.</title>
        <authorList>
            <consortium name="DOE Joint Genome Institute"/>
            <person name="Haitjema C.H."/>
            <person name="Gilmore S.P."/>
            <person name="Henske J.K."/>
            <person name="Solomon K.V."/>
            <person name="De Groot R."/>
            <person name="Kuo A."/>
            <person name="Mondo S.J."/>
            <person name="Salamov A.A."/>
            <person name="Labutti K."/>
            <person name="Zhao Z."/>
            <person name="Chiniquy J."/>
            <person name="Barry K."/>
            <person name="Brewer H.M."/>
            <person name="Purvine S.O."/>
            <person name="Wright A.T."/>
            <person name="Boxma B."/>
            <person name="Van Alen T."/>
            <person name="Hackstein J.H."/>
            <person name="Baker S.E."/>
            <person name="Grigoriev I.V."/>
            <person name="O'Malley M.A."/>
        </authorList>
    </citation>
    <scope>NUCLEOTIDE SEQUENCE [LARGE SCALE GENOMIC DNA]</scope>
    <source>
        <strain evidence="2 3">G1</strain>
    </source>
</reference>
<evidence type="ECO:0000313" key="2">
    <source>
        <dbReference type="EMBL" id="ORY75880.1"/>
    </source>
</evidence>
<gene>
    <name evidence="2" type="ORF">LY90DRAFT_126322</name>
</gene>
<name>A0A1Y2EWE8_9FUNG</name>
<comment type="caution">
    <text evidence="2">The sequence shown here is derived from an EMBL/GenBank/DDBJ whole genome shotgun (WGS) entry which is preliminary data.</text>
</comment>
<dbReference type="EMBL" id="MCOG01000024">
    <property type="protein sequence ID" value="ORY75880.1"/>
    <property type="molecule type" value="Genomic_DNA"/>
</dbReference>
<feature type="compositionally biased region" description="Basic and acidic residues" evidence="1">
    <location>
        <begin position="268"/>
        <end position="278"/>
    </location>
</feature>